<dbReference type="GO" id="GO:0006351">
    <property type="term" value="P:DNA-templated transcription"/>
    <property type="evidence" value="ECO:0007669"/>
    <property type="project" value="InterPro"/>
</dbReference>
<feature type="non-terminal residue" evidence="2">
    <location>
        <position position="1"/>
    </location>
</feature>
<dbReference type="InterPro" id="IPR007322">
    <property type="entry name" value="RNA_pol_bunyavir"/>
</dbReference>
<dbReference type="Pfam" id="PF04196">
    <property type="entry name" value="Bunya_RdRp"/>
    <property type="match status" value="1"/>
</dbReference>
<proteinExistence type="predicted"/>
<name>V5K6X4_9VIRU</name>
<dbReference type="GO" id="GO:0003968">
    <property type="term" value="F:RNA-directed RNA polymerase activity"/>
    <property type="evidence" value="ECO:0007669"/>
    <property type="project" value="UniProtKB-KW"/>
</dbReference>
<evidence type="ECO:0000259" key="1">
    <source>
        <dbReference type="Pfam" id="PF04196"/>
    </source>
</evidence>
<feature type="domain" description="RNA-dependent RNA polymerase bunyaviral" evidence="1">
    <location>
        <begin position="135"/>
        <end position="503"/>
    </location>
</feature>
<dbReference type="EMBL" id="KC154063">
    <property type="protein sequence ID" value="AGU69476.1"/>
    <property type="molecule type" value="Viral_cRNA"/>
</dbReference>
<keyword evidence="2" id="KW-0696">RNA-directed RNA polymerase</keyword>
<sequence length="542" mass="62839">NEYVLELFKNAEEAAMNNGEKDKILREWMGTELYHWLDMISDVMMEISISLKQNVNQSEFILKKLKHWNVYLLLKPTNSNSHIFYSLYFPNNYKLFNNEDSPFVKLINAGKGHVTPFMSIKSDKIENVASCVSSLMSLVSFWSDFYSITDLSPSKFKEYRSAVMMLLFSLLVRLEDKAETEESLTLTRYMYMEIFKGDATMCKSRPFKVMSKFTNTIRSRLNLFCIKQIILSFETMMDRPPTRIIDKGSQNLVEGEDSLPGDEWDGMINFITLTEIKSATSIVNLFYLGYLKNKNEQAQGNSDWKLLEKIMEEEFKLDFHNDNNYHGKVNSESDLKPKQFSMDCMLLGCDLLKRKLKSTLGKDWQEVITIETCNRLSEQMTLEIASLKASSTIDHNSTKIPMTHKNNSETTRYKVIEAAAIKLNNFSLNPMLRINSMIEYIESTSGGVICDLFKKNQHGGLREIYVLTAESRIVQLFIETLSRTICSYFEEETLTHPKNKLTLLDRHKTRSVNLSRIRDCLYSDFCSPSDKTRWNQNLTMPL</sequence>
<keyword evidence="2" id="KW-0548">Nucleotidyltransferase</keyword>
<keyword evidence="2" id="KW-0808">Transferase</keyword>
<reference evidence="2" key="1">
    <citation type="journal article" date="2016" name="ISME J.">
        <title>Deciphering the bat virome catalog to better understand the ecological diversity of bat viruses and the bat origin of emerging infectious diseases.</title>
        <authorList>
            <person name="Wu Z."/>
            <person name="Yang L."/>
            <person name="Ren X."/>
            <person name="He G."/>
            <person name="Zhang J."/>
            <person name="Yang J."/>
            <person name="Qian Z."/>
            <person name="Dong J."/>
            <person name="Sun L."/>
            <person name="Zhu Y."/>
            <person name="Du J."/>
            <person name="Yang F."/>
            <person name="Zhang S."/>
            <person name="Jin Q."/>
        </authorList>
    </citation>
    <scope>NUCLEOTIDE SEQUENCE</scope>
    <source>
        <strain evidence="2">Bat Rp-BunyaV/Shaanxi2011</strain>
    </source>
</reference>
<organism evidence="2">
    <name type="scientific">Rhinolophus pearsoni bunyavirus</name>
    <dbReference type="NCBI Taxonomy" id="1387882"/>
    <lineage>
        <taxon>Viruses</taxon>
        <taxon>Riboviria</taxon>
        <taxon>Orthornavirae</taxon>
        <taxon>Negarnaviricota</taxon>
        <taxon>Polyploviricotina</taxon>
        <taxon>Bunyaviricetes</taxon>
        <taxon>Elliovirales</taxon>
        <taxon>Peribunyaviridae</taxon>
    </lineage>
</organism>
<dbReference type="GO" id="GO:0019079">
    <property type="term" value="P:viral genome replication"/>
    <property type="evidence" value="ECO:0007669"/>
    <property type="project" value="InterPro"/>
</dbReference>
<evidence type="ECO:0000313" key="2">
    <source>
        <dbReference type="EMBL" id="AGU69476.1"/>
    </source>
</evidence>
<accession>V5K6X4</accession>
<feature type="non-terminal residue" evidence="2">
    <location>
        <position position="542"/>
    </location>
</feature>
<protein>
    <submittedName>
        <fullName evidence="2">RNA-dependent RNA polymerase</fullName>
    </submittedName>
</protein>